<keyword evidence="1" id="KW-1133">Transmembrane helix</keyword>
<feature type="transmembrane region" description="Helical" evidence="1">
    <location>
        <begin position="205"/>
        <end position="230"/>
    </location>
</feature>
<dbReference type="Proteomes" id="UP000077755">
    <property type="component" value="Chromosome 9"/>
</dbReference>
<name>A0AAF0Y361_DAUCS</name>
<gene>
    <name evidence="3" type="ORF">DCAR_0936071</name>
</gene>
<keyword evidence="2" id="KW-0732">Signal</keyword>
<dbReference type="PANTHER" id="PTHR13833:SF71">
    <property type="entry name" value="NHL DOMAIN-CONTAINING PROTEIN"/>
    <property type="match status" value="1"/>
</dbReference>
<feature type="chain" id="PRO_5042053055" description="Strictosidine synthase conserved region domain-containing protein" evidence="2">
    <location>
        <begin position="22"/>
        <end position="399"/>
    </location>
</feature>
<dbReference type="EMBL" id="CP093351">
    <property type="protein sequence ID" value="WOH16516.1"/>
    <property type="molecule type" value="Genomic_DNA"/>
</dbReference>
<dbReference type="PANTHER" id="PTHR13833">
    <property type="match status" value="1"/>
</dbReference>
<sequence length="399" mass="43206">MATLLPLLMLYFLTLASFSVCGELVYEEGYTVTTLLDGNKRGINPYSVLPSDTTSSDLIVLDSSGSAFYTLSFRDSREGVIKKYSGKGSAGFSDGELDSAMFNKPKSFAVDLKGNLYVADKSNHAIRKISKSGVTTIAGGYSQKPGHSDGPARNASFSDDFELSFIPGSCSLVISDHGNKLIRQINLKAEDCLKDSPSVLGTTSAWLLTLALGVSCLFGLLAGFFIHPYVAAYEGSSKLWYTGTWKHFLINLGRGAVILCFDTKSAIASSTMCAFLRRLTRLCMSYVTLMISIQKVKPKKHSPIYVSLIDNDLSCTTITESQEYADQLQDLVSFDGSMKSPDISPTLDSSCNNLGKIDKMIQGNLICFSDQTDSVALPQLVANCSSAVKRNQSKGDKLL</sequence>
<keyword evidence="1" id="KW-0812">Transmembrane</keyword>
<dbReference type="SUPFAM" id="SSF101898">
    <property type="entry name" value="NHL repeat"/>
    <property type="match status" value="1"/>
</dbReference>
<feature type="signal peptide" evidence="2">
    <location>
        <begin position="1"/>
        <end position="21"/>
    </location>
</feature>
<dbReference type="AlphaFoldDB" id="A0AAF0Y361"/>
<reference evidence="3" key="1">
    <citation type="journal article" date="2016" name="Nat. Genet.">
        <title>A high-quality carrot genome assembly provides new insights into carotenoid accumulation and asterid genome evolution.</title>
        <authorList>
            <person name="Iorizzo M."/>
            <person name="Ellison S."/>
            <person name="Senalik D."/>
            <person name="Zeng P."/>
            <person name="Satapoomin P."/>
            <person name="Huang J."/>
            <person name="Bowman M."/>
            <person name="Iovene M."/>
            <person name="Sanseverino W."/>
            <person name="Cavagnaro P."/>
            <person name="Yildiz M."/>
            <person name="Macko-Podgorni A."/>
            <person name="Moranska E."/>
            <person name="Grzebelus E."/>
            <person name="Grzebelus D."/>
            <person name="Ashrafi H."/>
            <person name="Zheng Z."/>
            <person name="Cheng S."/>
            <person name="Spooner D."/>
            <person name="Van Deynze A."/>
            <person name="Simon P."/>
        </authorList>
    </citation>
    <scope>NUCLEOTIDE SEQUENCE</scope>
    <source>
        <tissue evidence="3">Leaf</tissue>
    </source>
</reference>
<evidence type="ECO:0008006" key="5">
    <source>
        <dbReference type="Google" id="ProtNLM"/>
    </source>
</evidence>
<evidence type="ECO:0000313" key="4">
    <source>
        <dbReference type="Proteomes" id="UP000077755"/>
    </source>
</evidence>
<accession>A0AAF0Y361</accession>
<evidence type="ECO:0000256" key="2">
    <source>
        <dbReference type="SAM" id="SignalP"/>
    </source>
</evidence>
<keyword evidence="1" id="KW-0472">Membrane</keyword>
<reference evidence="3" key="2">
    <citation type="submission" date="2022-03" db="EMBL/GenBank/DDBJ databases">
        <title>Draft title - Genomic analysis of global carrot germplasm unveils the trajectory of domestication and the origin of high carotenoid orange carrot.</title>
        <authorList>
            <person name="Iorizzo M."/>
            <person name="Ellison S."/>
            <person name="Senalik D."/>
            <person name="Macko-Podgorni A."/>
            <person name="Grzebelus D."/>
            <person name="Bostan H."/>
            <person name="Rolling W."/>
            <person name="Curaba J."/>
            <person name="Simon P."/>
        </authorList>
    </citation>
    <scope>NUCLEOTIDE SEQUENCE</scope>
    <source>
        <tissue evidence="3">Leaf</tissue>
    </source>
</reference>
<protein>
    <recommendedName>
        <fullName evidence="5">Strictosidine synthase conserved region domain-containing protein</fullName>
    </recommendedName>
</protein>
<evidence type="ECO:0000313" key="3">
    <source>
        <dbReference type="EMBL" id="WOH16516.1"/>
    </source>
</evidence>
<dbReference type="Gene3D" id="2.120.10.30">
    <property type="entry name" value="TolB, C-terminal domain"/>
    <property type="match status" value="1"/>
</dbReference>
<evidence type="ECO:0000256" key="1">
    <source>
        <dbReference type="SAM" id="Phobius"/>
    </source>
</evidence>
<proteinExistence type="predicted"/>
<organism evidence="3 4">
    <name type="scientific">Daucus carota subsp. sativus</name>
    <name type="common">Carrot</name>
    <dbReference type="NCBI Taxonomy" id="79200"/>
    <lineage>
        <taxon>Eukaryota</taxon>
        <taxon>Viridiplantae</taxon>
        <taxon>Streptophyta</taxon>
        <taxon>Embryophyta</taxon>
        <taxon>Tracheophyta</taxon>
        <taxon>Spermatophyta</taxon>
        <taxon>Magnoliopsida</taxon>
        <taxon>eudicotyledons</taxon>
        <taxon>Gunneridae</taxon>
        <taxon>Pentapetalae</taxon>
        <taxon>asterids</taxon>
        <taxon>campanulids</taxon>
        <taxon>Apiales</taxon>
        <taxon>Apiaceae</taxon>
        <taxon>Apioideae</taxon>
        <taxon>Scandiceae</taxon>
        <taxon>Daucinae</taxon>
        <taxon>Daucus</taxon>
        <taxon>Daucus sect. Daucus</taxon>
    </lineage>
</organism>
<dbReference type="KEGG" id="dcr:108200682"/>
<dbReference type="InterPro" id="IPR011042">
    <property type="entry name" value="6-blade_b-propeller_TolB-like"/>
</dbReference>
<keyword evidence="4" id="KW-1185">Reference proteome</keyword>